<proteinExistence type="predicted"/>
<dbReference type="AlphaFoldDB" id="A0A914QQR3"/>
<dbReference type="Proteomes" id="UP000887578">
    <property type="component" value="Unplaced"/>
</dbReference>
<accession>A0A914QQR3</accession>
<protein>
    <submittedName>
        <fullName evidence="2">Uncharacterized protein</fullName>
    </submittedName>
</protein>
<evidence type="ECO:0000313" key="1">
    <source>
        <dbReference type="Proteomes" id="UP000887578"/>
    </source>
</evidence>
<name>A0A914QQR3_9BILA</name>
<reference evidence="2" key="1">
    <citation type="submission" date="2022-11" db="UniProtKB">
        <authorList>
            <consortium name="WormBaseParasite"/>
        </authorList>
    </citation>
    <scope>IDENTIFICATION</scope>
</reference>
<evidence type="ECO:0000313" key="2">
    <source>
        <dbReference type="WBParaSite" id="PDA_v2.g6094.t1"/>
    </source>
</evidence>
<sequence>MKRKFPDTSTEDVPALRHCREDPYLKQFKASGLASVDVPHESLRKKMDDFSKKYLMPPSLWDLRTQCEPNMPYFRYVELTKRSLSDCYSKELFYDDPSFSIYNEIFRAQFKPFDRLMDWQYWKQLTDDCIAQAGINDLEPMLKEALSFPHFEIHDIRWYYEEFSG</sequence>
<keyword evidence="1" id="KW-1185">Reference proteome</keyword>
<dbReference type="WBParaSite" id="PDA_v2.g6094.t1">
    <property type="protein sequence ID" value="PDA_v2.g6094.t1"/>
    <property type="gene ID" value="PDA_v2.g6094"/>
</dbReference>
<organism evidence="1 2">
    <name type="scientific">Panagrolaimus davidi</name>
    <dbReference type="NCBI Taxonomy" id="227884"/>
    <lineage>
        <taxon>Eukaryota</taxon>
        <taxon>Metazoa</taxon>
        <taxon>Ecdysozoa</taxon>
        <taxon>Nematoda</taxon>
        <taxon>Chromadorea</taxon>
        <taxon>Rhabditida</taxon>
        <taxon>Tylenchina</taxon>
        <taxon>Panagrolaimomorpha</taxon>
        <taxon>Panagrolaimoidea</taxon>
        <taxon>Panagrolaimidae</taxon>
        <taxon>Panagrolaimus</taxon>
    </lineage>
</organism>